<evidence type="ECO:0000313" key="2">
    <source>
        <dbReference type="EMBL" id="AGA60019.1"/>
    </source>
</evidence>
<feature type="compositionally biased region" description="Polar residues" evidence="1">
    <location>
        <begin position="189"/>
        <end position="199"/>
    </location>
</feature>
<evidence type="ECO:0000256" key="1">
    <source>
        <dbReference type="SAM" id="MobiDB-lite"/>
    </source>
</evidence>
<feature type="region of interest" description="Disordered" evidence="1">
    <location>
        <begin position="189"/>
        <end position="211"/>
    </location>
</feature>
<gene>
    <name evidence="2" type="ordered locus">Theco_4015</name>
</gene>
<dbReference type="eggNOG" id="ENOG50340B8">
    <property type="taxonomic scope" value="Bacteria"/>
</dbReference>
<geneLocation type="plasmid" evidence="2 3">
    <name>pTHECO01</name>
</geneLocation>
<dbReference type="Proteomes" id="UP000010795">
    <property type="component" value="Plasmid pTHECO01"/>
</dbReference>
<dbReference type="EMBL" id="CP003256">
    <property type="protein sequence ID" value="AGA60019.1"/>
    <property type="molecule type" value="Genomic_DNA"/>
</dbReference>
<feature type="compositionally biased region" description="Basic residues" evidence="1">
    <location>
        <begin position="200"/>
        <end position="211"/>
    </location>
</feature>
<dbReference type="KEGG" id="tco:Theco_4015"/>
<proteinExistence type="predicted"/>
<evidence type="ECO:0000313" key="3">
    <source>
        <dbReference type="Proteomes" id="UP000010795"/>
    </source>
</evidence>
<reference evidence="3" key="1">
    <citation type="submission" date="2012-01" db="EMBL/GenBank/DDBJ databases">
        <title>Complete sequence of plasmid of Thermobacillus composti KWC4.</title>
        <authorList>
            <person name="Lucas S."/>
            <person name="Han J."/>
            <person name="Lapidus A."/>
            <person name="Cheng J.-F."/>
            <person name="Goodwin L."/>
            <person name="Pitluck S."/>
            <person name="Peters L."/>
            <person name="Ovchinnikova G."/>
            <person name="Teshima H."/>
            <person name="Detter J.C."/>
            <person name="Han C."/>
            <person name="Tapia R."/>
            <person name="Land M."/>
            <person name="Hauser L."/>
            <person name="Kyrpides N."/>
            <person name="Ivanova N."/>
            <person name="Pagani I."/>
            <person name="Anderson I."/>
            <person name="Woyke T."/>
        </authorList>
    </citation>
    <scope>NUCLEOTIDE SEQUENCE [LARGE SCALE GENOMIC DNA]</scope>
    <source>
        <strain evidence="3">DSM 18247 / JCM 13945 / KWC4</strain>
        <plasmid evidence="3">Plasmid pTHECO01</plasmid>
    </source>
</reference>
<dbReference type="OrthoDB" id="2624354at2"/>
<dbReference type="AlphaFoldDB" id="L0EK00"/>
<keyword evidence="2" id="KW-0614">Plasmid</keyword>
<keyword evidence="3" id="KW-1185">Reference proteome</keyword>
<accession>L0EK00</accession>
<protein>
    <submittedName>
        <fullName evidence="2">Uncharacterized protein</fullName>
    </submittedName>
</protein>
<dbReference type="RefSeq" id="WP_015256733.1">
    <property type="nucleotide sequence ID" value="NC_019898.1"/>
</dbReference>
<name>L0EK00_THECK</name>
<organism evidence="2 3">
    <name type="scientific">Thermobacillus composti (strain DSM 18247 / JCM 13945 / KWC4)</name>
    <dbReference type="NCBI Taxonomy" id="717605"/>
    <lineage>
        <taxon>Bacteria</taxon>
        <taxon>Bacillati</taxon>
        <taxon>Bacillota</taxon>
        <taxon>Bacilli</taxon>
        <taxon>Bacillales</taxon>
        <taxon>Paenibacillaceae</taxon>
        <taxon>Thermobacillus</taxon>
    </lineage>
</organism>
<sequence>MYQFYDPSLYPIVTTDLEGNILNVKTRGLYYYGIPDFILEEEIDDYETLFYALLDKVFKLEFDINETWSFNGKIFRFEVREDGFAHIVFPKIEDVKIVTIINPFTGKPAKFRTKGLSELFNHPEAETDGETIYGKEILGYLAEQVKEGEVYDEDCTIFYENFTYGIDTKLDREGKPIVCIKLVSNGRSSNSIQNGTWSQRKQRPRHLNRIK</sequence>
<dbReference type="HOGENOM" id="CLU_1304384_0_0_9"/>